<dbReference type="EMBL" id="FILX01000006">
    <property type="protein sequence ID" value="CYX46042.1"/>
    <property type="molecule type" value="Genomic_DNA"/>
</dbReference>
<evidence type="ECO:0000313" key="1">
    <source>
        <dbReference type="EMBL" id="CYV07202.1"/>
    </source>
</evidence>
<organism evidence="2 5">
    <name type="scientific">Streptococcus suis</name>
    <dbReference type="NCBI Taxonomy" id="1307"/>
    <lineage>
        <taxon>Bacteria</taxon>
        <taxon>Bacillati</taxon>
        <taxon>Bacillota</taxon>
        <taxon>Bacilli</taxon>
        <taxon>Lactobacillales</taxon>
        <taxon>Streptococcaceae</taxon>
        <taxon>Streptococcus</taxon>
    </lineage>
</organism>
<evidence type="ECO:0000313" key="5">
    <source>
        <dbReference type="Proteomes" id="UP000073494"/>
    </source>
</evidence>
<reference evidence="5 6" key="1">
    <citation type="submission" date="2016-02" db="EMBL/GenBank/DDBJ databases">
        <authorList>
            <consortium name="Pathogen Informatics"/>
        </authorList>
    </citation>
    <scope>NUCLEOTIDE SEQUENCE [LARGE SCALE GENOMIC DNA]</scope>
    <source>
        <strain evidence="2 5">LSS54</strain>
        <strain evidence="1 6">LSS64</strain>
        <strain evidence="3 7">SS993</strain>
    </source>
</reference>
<evidence type="ECO:0000313" key="3">
    <source>
        <dbReference type="EMBL" id="CYX46042.1"/>
    </source>
</evidence>
<accession>A0A0Z9LAY0</accession>
<dbReference type="AlphaFoldDB" id="A0A0Z9LAY0"/>
<dbReference type="Proteomes" id="UP000073494">
    <property type="component" value="Unassembled WGS sequence"/>
</dbReference>
<evidence type="ECO:0000313" key="4">
    <source>
        <dbReference type="EMBL" id="TII03709.1"/>
    </source>
</evidence>
<gene>
    <name evidence="4" type="ORF">E8L09_05445</name>
    <name evidence="2" type="ORF">ERS132416_01794</name>
    <name evidence="1" type="ORF">ERS132426_00063</name>
    <name evidence="3" type="ORF">ERS132531_00627</name>
</gene>
<dbReference type="Proteomes" id="UP000074903">
    <property type="component" value="Unassembled WGS sequence"/>
</dbReference>
<evidence type="ECO:0000313" key="8">
    <source>
        <dbReference type="Proteomes" id="UP000306426"/>
    </source>
</evidence>
<name>A0A0Z9LAY0_STRSU</name>
<sequence>MNYTKPVIEKISTFKNGTAGLVAGSFRDIFGGRALFLIRI</sequence>
<dbReference type="EMBL" id="SSXK01000013">
    <property type="protein sequence ID" value="TII03709.1"/>
    <property type="molecule type" value="Genomic_DNA"/>
</dbReference>
<dbReference type="Proteomes" id="UP000306426">
    <property type="component" value="Unassembled WGS sequence"/>
</dbReference>
<dbReference type="EMBL" id="FIHM01000001">
    <property type="protein sequence ID" value="CYV07202.1"/>
    <property type="molecule type" value="Genomic_DNA"/>
</dbReference>
<evidence type="ECO:0000313" key="7">
    <source>
        <dbReference type="Proteomes" id="UP000074903"/>
    </source>
</evidence>
<evidence type="ECO:0000313" key="6">
    <source>
        <dbReference type="Proteomes" id="UP000074850"/>
    </source>
</evidence>
<dbReference type="RefSeq" id="WP_017370910.1">
    <property type="nucleotide sequence ID" value="NZ_CDSG01000004.1"/>
</dbReference>
<proteinExistence type="predicted"/>
<dbReference type="Proteomes" id="UP000074850">
    <property type="component" value="Unassembled WGS sequence"/>
</dbReference>
<dbReference type="GeneID" id="44144868"/>
<reference evidence="4 8" key="2">
    <citation type="submission" date="2019-04" db="EMBL/GenBank/DDBJ databases">
        <title>Genome analysis of Streptococcus suis strain WUSS286.</title>
        <authorList>
            <person name="Chen H."/>
            <person name="Gao X."/>
            <person name="Wu Z."/>
        </authorList>
    </citation>
    <scope>NUCLEOTIDE SEQUENCE [LARGE SCALE GENOMIC DNA]</scope>
    <source>
        <strain evidence="4 8">WUSS286</strain>
    </source>
</reference>
<dbReference type="EMBL" id="FIHD01000037">
    <property type="protein sequence ID" value="CYV09152.1"/>
    <property type="molecule type" value="Genomic_DNA"/>
</dbReference>
<evidence type="ECO:0000313" key="2">
    <source>
        <dbReference type="EMBL" id="CYV09152.1"/>
    </source>
</evidence>
<protein>
    <submittedName>
        <fullName evidence="4">Putative RiPP</fullName>
    </submittedName>
</protein>